<keyword evidence="4" id="KW-0678">Repressor</keyword>
<dbReference type="Gene3D" id="3.10.110.10">
    <property type="entry name" value="Ubiquitin Conjugating Enzyme"/>
    <property type="match status" value="1"/>
</dbReference>
<protein>
    <recommendedName>
        <fullName evidence="8">RWD domain-containing protein</fullName>
    </recommendedName>
</protein>
<dbReference type="InterPro" id="IPR023582">
    <property type="entry name" value="Impact"/>
</dbReference>
<evidence type="ECO:0000256" key="2">
    <source>
        <dbReference type="ARBA" id="ARBA00007665"/>
    </source>
</evidence>
<dbReference type="PANTHER" id="PTHR16301:SF25">
    <property type="entry name" value="PROTEIN IMPACT"/>
    <property type="match status" value="1"/>
</dbReference>
<evidence type="ECO:0000256" key="4">
    <source>
        <dbReference type="ARBA" id="ARBA00022491"/>
    </source>
</evidence>
<keyword evidence="6" id="KW-0346">Stress response</keyword>
<dbReference type="GO" id="GO:0140469">
    <property type="term" value="P:GCN2-mediated signaling"/>
    <property type="evidence" value="ECO:0007669"/>
    <property type="project" value="TreeGrafter"/>
</dbReference>
<dbReference type="Gene3D" id="3.30.230.30">
    <property type="entry name" value="Impact, N-terminal domain"/>
    <property type="match status" value="1"/>
</dbReference>
<proteinExistence type="inferred from homology"/>
<dbReference type="InterPro" id="IPR020569">
    <property type="entry name" value="UPF0029_Impact_CS"/>
</dbReference>
<dbReference type="InterPro" id="IPR020568">
    <property type="entry name" value="Ribosomal_Su5_D2-typ_SF"/>
</dbReference>
<dbReference type="InterPro" id="IPR016135">
    <property type="entry name" value="UBQ-conjugating_enzyme/RWD"/>
</dbReference>
<dbReference type="GO" id="GO:0005737">
    <property type="term" value="C:cytoplasm"/>
    <property type="evidence" value="ECO:0007669"/>
    <property type="project" value="UniProtKB-SubCell"/>
</dbReference>
<dbReference type="SUPFAM" id="SSF54495">
    <property type="entry name" value="UBC-like"/>
    <property type="match status" value="1"/>
</dbReference>
<dbReference type="InterPro" id="IPR036956">
    <property type="entry name" value="Impact_N_sf"/>
</dbReference>
<feature type="region of interest" description="Disordered" evidence="7">
    <location>
        <begin position="107"/>
        <end position="127"/>
    </location>
</feature>
<sequence length="278" mass="30469">MPEELENEIEAINSIYGADTLRKADASDVYVLSLSQHDISLRLSFPQDYPESIPQILGTESTGDHTRKGFGKHTLDLARDILDSVFTPGSVCLFDLLQDLDLSLAEESNDHLPPQPNAIDEDTSPVANTTAPALHPDLEEEPHWILSAPVIEKKSTFIARACAVVSPAQARACVAHLLDTDKRASKATHNVTAYRIRSAAENTTSEVVFQDCDDDGETAAGGRLLHLLQVMDVWGLLVVVSRWYGGVKLGPDRFSIINNVAREAIVEGGWTRSRIMKD</sequence>
<evidence type="ECO:0000256" key="5">
    <source>
        <dbReference type="ARBA" id="ARBA00022845"/>
    </source>
</evidence>
<feature type="domain" description="RWD" evidence="8">
    <location>
        <begin position="7"/>
        <end position="107"/>
    </location>
</feature>
<evidence type="ECO:0000259" key="8">
    <source>
        <dbReference type="PROSITE" id="PS50908"/>
    </source>
</evidence>
<gene>
    <name evidence="9" type="ORF">OEA41_003486</name>
</gene>
<keyword evidence="5" id="KW-0810">Translation regulation</keyword>
<dbReference type="Pfam" id="PF05773">
    <property type="entry name" value="RWD"/>
    <property type="match status" value="1"/>
</dbReference>
<evidence type="ECO:0000256" key="3">
    <source>
        <dbReference type="ARBA" id="ARBA00022490"/>
    </source>
</evidence>
<dbReference type="PROSITE" id="PS50908">
    <property type="entry name" value="RWD"/>
    <property type="match status" value="1"/>
</dbReference>
<dbReference type="SMART" id="SM00591">
    <property type="entry name" value="RWD"/>
    <property type="match status" value="1"/>
</dbReference>
<dbReference type="GO" id="GO:0006446">
    <property type="term" value="P:regulation of translational initiation"/>
    <property type="evidence" value="ECO:0007669"/>
    <property type="project" value="TreeGrafter"/>
</dbReference>
<comment type="similarity">
    <text evidence="2">Belongs to the IMPACT family.</text>
</comment>
<evidence type="ECO:0000256" key="6">
    <source>
        <dbReference type="ARBA" id="ARBA00023016"/>
    </source>
</evidence>
<reference evidence="9" key="1">
    <citation type="submission" date="2022-11" db="EMBL/GenBank/DDBJ databases">
        <title>Chromosomal genome sequence assembly and mating type (MAT) locus characterization of the leprose asexual lichenized fungus Lepraria neglecta (Nyl.) Erichsen.</title>
        <authorList>
            <person name="Allen J.L."/>
            <person name="Pfeffer B."/>
        </authorList>
    </citation>
    <scope>NUCLEOTIDE SEQUENCE</scope>
    <source>
        <strain evidence="9">Allen 5258</strain>
    </source>
</reference>
<dbReference type="SUPFAM" id="SSF54211">
    <property type="entry name" value="Ribosomal protein S5 domain 2-like"/>
    <property type="match status" value="1"/>
</dbReference>
<keyword evidence="10" id="KW-1185">Reference proteome</keyword>
<comment type="caution">
    <text evidence="9">The sequence shown here is derived from an EMBL/GenBank/DDBJ whole genome shotgun (WGS) entry which is preliminary data.</text>
</comment>
<accession>A0AAE0DIE4</accession>
<comment type="subcellular location">
    <subcellularLocation>
        <location evidence="1">Cytoplasm</location>
    </subcellularLocation>
</comment>
<dbReference type="PROSITE" id="PS00910">
    <property type="entry name" value="UPF0029"/>
    <property type="match status" value="1"/>
</dbReference>
<dbReference type="Proteomes" id="UP001276659">
    <property type="component" value="Unassembled WGS sequence"/>
</dbReference>
<dbReference type="PANTHER" id="PTHR16301">
    <property type="entry name" value="IMPACT-RELATED"/>
    <property type="match status" value="1"/>
</dbReference>
<dbReference type="InterPro" id="IPR001498">
    <property type="entry name" value="Impact_N"/>
</dbReference>
<evidence type="ECO:0000313" key="10">
    <source>
        <dbReference type="Proteomes" id="UP001276659"/>
    </source>
</evidence>
<keyword evidence="3" id="KW-0963">Cytoplasm</keyword>
<name>A0AAE0DIE4_9LECA</name>
<organism evidence="9 10">
    <name type="scientific">Lepraria neglecta</name>
    <dbReference type="NCBI Taxonomy" id="209136"/>
    <lineage>
        <taxon>Eukaryota</taxon>
        <taxon>Fungi</taxon>
        <taxon>Dikarya</taxon>
        <taxon>Ascomycota</taxon>
        <taxon>Pezizomycotina</taxon>
        <taxon>Lecanoromycetes</taxon>
        <taxon>OSLEUM clade</taxon>
        <taxon>Lecanoromycetidae</taxon>
        <taxon>Lecanorales</taxon>
        <taxon>Lecanorineae</taxon>
        <taxon>Stereocaulaceae</taxon>
        <taxon>Lepraria</taxon>
    </lineage>
</organism>
<dbReference type="AlphaFoldDB" id="A0AAE0DIE4"/>
<evidence type="ECO:0000256" key="1">
    <source>
        <dbReference type="ARBA" id="ARBA00004496"/>
    </source>
</evidence>
<dbReference type="InterPro" id="IPR006575">
    <property type="entry name" value="RWD_dom"/>
</dbReference>
<dbReference type="Pfam" id="PF01205">
    <property type="entry name" value="Impact_N"/>
    <property type="match status" value="1"/>
</dbReference>
<dbReference type="EMBL" id="JASNWA010000008">
    <property type="protein sequence ID" value="KAK3171402.1"/>
    <property type="molecule type" value="Genomic_DNA"/>
</dbReference>
<evidence type="ECO:0000256" key="7">
    <source>
        <dbReference type="SAM" id="MobiDB-lite"/>
    </source>
</evidence>
<evidence type="ECO:0000313" key="9">
    <source>
        <dbReference type="EMBL" id="KAK3171402.1"/>
    </source>
</evidence>